<evidence type="ECO:0000313" key="3">
    <source>
        <dbReference type="Proteomes" id="UP000244855"/>
    </source>
</evidence>
<keyword evidence="1" id="KW-0812">Transmembrane</keyword>
<evidence type="ECO:0000313" key="2">
    <source>
        <dbReference type="EMBL" id="PVI01972.1"/>
    </source>
</evidence>
<sequence length="68" mass="8007">MDILESLFCSQDFLTISFRSLGLILPVVPDSLLVLPITIFRQHSWFLELFSFYFFSLLIQFCQDIVRS</sequence>
<feature type="transmembrane region" description="Helical" evidence="1">
    <location>
        <begin position="45"/>
        <end position="62"/>
    </location>
</feature>
<proteinExistence type="predicted"/>
<keyword evidence="1" id="KW-1133">Transmembrane helix</keyword>
<dbReference type="Proteomes" id="UP000244855">
    <property type="component" value="Unassembled WGS sequence"/>
</dbReference>
<keyword evidence="3" id="KW-1185">Reference proteome</keyword>
<reference evidence="2 3" key="1">
    <citation type="journal article" date="2018" name="Sci. Rep.">
        <title>Comparative genomics provides insights into the lifestyle and reveals functional heterogeneity of dark septate endophytic fungi.</title>
        <authorList>
            <person name="Knapp D.G."/>
            <person name="Nemeth J.B."/>
            <person name="Barry K."/>
            <person name="Hainaut M."/>
            <person name="Henrissat B."/>
            <person name="Johnson J."/>
            <person name="Kuo A."/>
            <person name="Lim J.H.P."/>
            <person name="Lipzen A."/>
            <person name="Nolan M."/>
            <person name="Ohm R.A."/>
            <person name="Tamas L."/>
            <person name="Grigoriev I.V."/>
            <person name="Spatafora J.W."/>
            <person name="Nagy L.G."/>
            <person name="Kovacs G.M."/>
        </authorList>
    </citation>
    <scope>NUCLEOTIDE SEQUENCE [LARGE SCALE GENOMIC DNA]</scope>
    <source>
        <strain evidence="2 3">DSE2036</strain>
    </source>
</reference>
<organism evidence="2 3">
    <name type="scientific">Periconia macrospinosa</name>
    <dbReference type="NCBI Taxonomy" id="97972"/>
    <lineage>
        <taxon>Eukaryota</taxon>
        <taxon>Fungi</taxon>
        <taxon>Dikarya</taxon>
        <taxon>Ascomycota</taxon>
        <taxon>Pezizomycotina</taxon>
        <taxon>Dothideomycetes</taxon>
        <taxon>Pleosporomycetidae</taxon>
        <taxon>Pleosporales</taxon>
        <taxon>Massarineae</taxon>
        <taxon>Periconiaceae</taxon>
        <taxon>Periconia</taxon>
    </lineage>
</organism>
<accession>A0A2V1DVK7</accession>
<dbReference type="AlphaFoldDB" id="A0A2V1DVK7"/>
<gene>
    <name evidence="2" type="ORF">DM02DRAFT_329700</name>
</gene>
<feature type="transmembrane region" description="Helical" evidence="1">
    <location>
        <begin position="21"/>
        <end position="39"/>
    </location>
</feature>
<protein>
    <submittedName>
        <fullName evidence="2">Uncharacterized protein</fullName>
    </submittedName>
</protein>
<evidence type="ECO:0000256" key="1">
    <source>
        <dbReference type="SAM" id="Phobius"/>
    </source>
</evidence>
<keyword evidence="1" id="KW-0472">Membrane</keyword>
<dbReference type="EMBL" id="KZ805349">
    <property type="protein sequence ID" value="PVI01972.1"/>
    <property type="molecule type" value="Genomic_DNA"/>
</dbReference>
<name>A0A2V1DVK7_9PLEO</name>